<dbReference type="PANTHER" id="PTHR12087:SF0">
    <property type="entry name" value="ORIGIN RECOGNITION COMPLEX SUBUNIT 4"/>
    <property type="match status" value="1"/>
</dbReference>
<feature type="repeat" description="PPR" evidence="6">
    <location>
        <begin position="9"/>
        <end position="43"/>
    </location>
</feature>
<comment type="caution">
    <text evidence="8">The sequence shown here is derived from an EMBL/GenBank/DDBJ whole genome shotgun (WGS) entry which is preliminary data.</text>
</comment>
<dbReference type="Pfam" id="PF13041">
    <property type="entry name" value="PPR_2"/>
    <property type="match status" value="1"/>
</dbReference>
<evidence type="ECO:0000313" key="8">
    <source>
        <dbReference type="EMBL" id="TQD77795.1"/>
    </source>
</evidence>
<evidence type="ECO:0000313" key="9">
    <source>
        <dbReference type="Proteomes" id="UP000315295"/>
    </source>
</evidence>
<dbReference type="GO" id="GO:0006270">
    <property type="term" value="P:DNA replication initiation"/>
    <property type="evidence" value="ECO:0007669"/>
    <property type="project" value="TreeGrafter"/>
</dbReference>
<dbReference type="Pfam" id="PF12854">
    <property type="entry name" value="PPR_1"/>
    <property type="match status" value="1"/>
</dbReference>
<dbReference type="EMBL" id="VIEB01000943">
    <property type="protein sequence ID" value="TQD77795.1"/>
    <property type="molecule type" value="Genomic_DNA"/>
</dbReference>
<evidence type="ECO:0000256" key="6">
    <source>
        <dbReference type="PROSITE-ProRule" id="PRU00708"/>
    </source>
</evidence>
<gene>
    <name evidence="8" type="ORF">C1H46_036699</name>
</gene>
<dbReference type="PANTHER" id="PTHR12087">
    <property type="entry name" value="ORIGIN RECOGNITION COMPLEX SUBUNIT 4"/>
    <property type="match status" value="1"/>
</dbReference>
<protein>
    <recommendedName>
        <fullName evidence="7">Origin recognition complex subunit 4 C-terminal domain-containing protein</fullName>
    </recommendedName>
</protein>
<dbReference type="InterPro" id="IPR002885">
    <property type="entry name" value="PPR_rpt"/>
</dbReference>
<reference evidence="8 9" key="1">
    <citation type="journal article" date="2019" name="G3 (Bethesda)">
        <title>Sequencing of a Wild Apple (Malus baccata) Genome Unravels the Differences Between Cultivated and Wild Apple Species Regarding Disease Resistance and Cold Tolerance.</title>
        <authorList>
            <person name="Chen X."/>
        </authorList>
    </citation>
    <scope>NUCLEOTIDE SEQUENCE [LARGE SCALE GENOMIC DNA]</scope>
    <source>
        <strain evidence="9">cv. Shandingzi</strain>
        <tissue evidence="8">Leaves</tissue>
    </source>
</reference>
<dbReference type="PROSITE" id="PS51375">
    <property type="entry name" value="PPR"/>
    <property type="match status" value="3"/>
</dbReference>
<feature type="domain" description="Origin recognition complex subunit 4 C-terminal" evidence="7">
    <location>
        <begin position="194"/>
        <end position="284"/>
    </location>
</feature>
<dbReference type="GO" id="GO:0005664">
    <property type="term" value="C:nuclear origin of replication recognition complex"/>
    <property type="evidence" value="ECO:0007669"/>
    <property type="project" value="TreeGrafter"/>
</dbReference>
<evidence type="ECO:0000256" key="3">
    <source>
        <dbReference type="ARBA" id="ARBA00022737"/>
    </source>
</evidence>
<keyword evidence="9" id="KW-1185">Reference proteome</keyword>
<proteinExistence type="predicted"/>
<evidence type="ECO:0000259" key="7">
    <source>
        <dbReference type="Pfam" id="PF14629"/>
    </source>
</evidence>
<comment type="subcellular location">
    <subcellularLocation>
        <location evidence="1">Nucleus</location>
    </subcellularLocation>
</comment>
<name>A0A540KU85_MALBA</name>
<sequence>MLNKGLSPSVITYTVLIHAHAAKGRLELAYMYFSEMQEKRIWPNVVTYNALINGLCKVMRMDQAYEYFTEMEDKGIAPNKYTYTILINENCNMGNWKEALRLYKQMLDREIEPDSCTHSALFKHLDKDFQLHAGKQRLLYSLLDAMQSVTSQAVVIGVSSRLDADMLLDKRVRSRFSHRKPLFLPPAYEDIQRLLEHILLLPTDSSFPPDYAIVFNAKLQTILADKRFKEIVNTYLNLDSTVKHLLRYLFPAVSDMDLESGMLSLENFKTTLSNIQRHPKLKCIKVAEYKSIHDSVKTADHFARNVCLRAFEHLLQRELIGFADNRGRNQSVEFSPVKLLVSSPNVMNYIRG</sequence>
<feature type="repeat" description="PPR" evidence="6">
    <location>
        <begin position="44"/>
        <end position="78"/>
    </location>
</feature>
<evidence type="ECO:0000256" key="1">
    <source>
        <dbReference type="ARBA" id="ARBA00004123"/>
    </source>
</evidence>
<dbReference type="STRING" id="106549.A0A540KU85"/>
<accession>A0A540KU85</accession>
<evidence type="ECO:0000256" key="2">
    <source>
        <dbReference type="ARBA" id="ARBA00022705"/>
    </source>
</evidence>
<feature type="repeat" description="PPR" evidence="6">
    <location>
        <begin position="79"/>
        <end position="113"/>
    </location>
</feature>
<dbReference type="NCBIfam" id="TIGR00756">
    <property type="entry name" value="PPR"/>
    <property type="match status" value="3"/>
</dbReference>
<dbReference type="Pfam" id="PF14629">
    <property type="entry name" value="ORC4_C"/>
    <property type="match status" value="2"/>
</dbReference>
<feature type="domain" description="Origin recognition complex subunit 4 C-terminal" evidence="7">
    <location>
        <begin position="287"/>
        <end position="348"/>
    </location>
</feature>
<dbReference type="AlphaFoldDB" id="A0A540KU85"/>
<dbReference type="Proteomes" id="UP000315295">
    <property type="component" value="Unassembled WGS sequence"/>
</dbReference>
<organism evidence="8 9">
    <name type="scientific">Malus baccata</name>
    <name type="common">Siberian crab apple</name>
    <name type="synonym">Pyrus baccata</name>
    <dbReference type="NCBI Taxonomy" id="106549"/>
    <lineage>
        <taxon>Eukaryota</taxon>
        <taxon>Viridiplantae</taxon>
        <taxon>Streptophyta</taxon>
        <taxon>Embryophyta</taxon>
        <taxon>Tracheophyta</taxon>
        <taxon>Spermatophyta</taxon>
        <taxon>Magnoliopsida</taxon>
        <taxon>eudicotyledons</taxon>
        <taxon>Gunneridae</taxon>
        <taxon>Pentapetalae</taxon>
        <taxon>rosids</taxon>
        <taxon>fabids</taxon>
        <taxon>Rosales</taxon>
        <taxon>Rosaceae</taxon>
        <taxon>Amygdaloideae</taxon>
        <taxon>Maleae</taxon>
        <taxon>Malus</taxon>
    </lineage>
</organism>
<dbReference type="Gene3D" id="1.25.40.10">
    <property type="entry name" value="Tetratricopeptide repeat domain"/>
    <property type="match status" value="1"/>
</dbReference>
<keyword evidence="2" id="KW-0235">DNA replication</keyword>
<evidence type="ECO:0000256" key="4">
    <source>
        <dbReference type="ARBA" id="ARBA00023125"/>
    </source>
</evidence>
<dbReference type="GO" id="GO:0003688">
    <property type="term" value="F:DNA replication origin binding"/>
    <property type="evidence" value="ECO:0007669"/>
    <property type="project" value="TreeGrafter"/>
</dbReference>
<keyword evidence="3" id="KW-0677">Repeat</keyword>
<dbReference type="InterPro" id="IPR011990">
    <property type="entry name" value="TPR-like_helical_dom_sf"/>
</dbReference>
<keyword evidence="4" id="KW-0238">DNA-binding</keyword>
<evidence type="ECO:0000256" key="5">
    <source>
        <dbReference type="ARBA" id="ARBA00023242"/>
    </source>
</evidence>
<keyword evidence="5" id="KW-0539">Nucleus</keyword>
<dbReference type="InterPro" id="IPR032705">
    <property type="entry name" value="ORC4_C"/>
</dbReference>
<dbReference type="InterPro" id="IPR016527">
    <property type="entry name" value="ORC4"/>
</dbReference>